<dbReference type="PIRSF" id="PIRSF006060">
    <property type="entry name" value="AA_transporter"/>
    <property type="match status" value="1"/>
</dbReference>
<keyword evidence="3 6" id="KW-1133">Transmembrane helix</keyword>
<evidence type="ECO:0000256" key="1">
    <source>
        <dbReference type="ARBA" id="ARBA00004141"/>
    </source>
</evidence>
<proteinExistence type="predicted"/>
<feature type="region of interest" description="Disordered" evidence="5">
    <location>
        <begin position="1"/>
        <end position="40"/>
    </location>
</feature>
<evidence type="ECO:0000256" key="2">
    <source>
        <dbReference type="ARBA" id="ARBA00022692"/>
    </source>
</evidence>
<feature type="transmembrane region" description="Helical" evidence="6">
    <location>
        <begin position="337"/>
        <end position="357"/>
    </location>
</feature>
<feature type="transmembrane region" description="Helical" evidence="6">
    <location>
        <begin position="283"/>
        <end position="303"/>
    </location>
</feature>
<dbReference type="InterPro" id="IPR050598">
    <property type="entry name" value="AminoAcid_Transporter"/>
</dbReference>
<evidence type="ECO:0000256" key="4">
    <source>
        <dbReference type="ARBA" id="ARBA00023136"/>
    </source>
</evidence>
<sequence>MSTQVHVDTEFEPPHRSAQYSSNDDMAEARRMDEAQGAPTETVNPLGYEVTFLSAVMLNLAQLLGAGIYSVPGSVLSSVGSIGLLLLFWLLGSALAAAGLSVYVEFASMFPNRSGAEVVYLEMAFPRPRFFVPTVFMLSTVLVSFTATNSIIFAQYFLVICGWEVTSPHQTAVAIGVNTVVAIAIAVSTKWSLRTVNLLTSMKVMSSIFMVLTGAAVLCGFTRVPNPYANFHGIFEGSTTNLNSLATAFVKINYTYGGWHNSFNMLGEVGGANPVRTIKRASYTALAIATALFFFINIAYVAAVPIEDIRTSGQLIAVLFFQRVFGDSWGTKLLPCMVALSCLGNIIAVAAAQARIIREVARQGLLPYPAFFVSTKPFGTPIGPVALKYTLTVFIILVVPGKDAFNFMVDLASYPILIFTCALVIGLVLLRKQRALQGYARSAYQAGKFSTSLFFLSGAFLLVMPWVPPEKGQGDVSFWYATYCVAGLALIALCSAYYYLWIVWLPNFWGYTIVEEIEELDDGARTMRLVRHYHTKDADHEEERPLLQGEQS</sequence>
<dbReference type="PANTHER" id="PTHR11785:SF353">
    <property type="entry name" value="METHIONINE TRANSPORTER (EUROFUNG)"/>
    <property type="match status" value="1"/>
</dbReference>
<keyword evidence="4 6" id="KW-0472">Membrane</keyword>
<keyword evidence="8" id="KW-1185">Reference proteome</keyword>
<dbReference type="PANTHER" id="PTHR11785">
    <property type="entry name" value="AMINO ACID TRANSPORTER"/>
    <property type="match status" value="1"/>
</dbReference>
<protein>
    <submittedName>
        <fullName evidence="7">Amino acid transporter</fullName>
    </submittedName>
</protein>
<feature type="transmembrane region" description="Helical" evidence="6">
    <location>
        <begin position="411"/>
        <end position="430"/>
    </location>
</feature>
<feature type="transmembrane region" description="Helical" evidence="6">
    <location>
        <begin position="171"/>
        <end position="192"/>
    </location>
</feature>
<dbReference type="OrthoDB" id="5982228at2759"/>
<evidence type="ECO:0000313" key="7">
    <source>
        <dbReference type="EMBL" id="KZP17591.1"/>
    </source>
</evidence>
<dbReference type="Gene3D" id="1.20.1740.10">
    <property type="entry name" value="Amino acid/polyamine transporter I"/>
    <property type="match status" value="1"/>
</dbReference>
<evidence type="ECO:0000256" key="5">
    <source>
        <dbReference type="SAM" id="MobiDB-lite"/>
    </source>
</evidence>
<feature type="transmembrane region" description="Helical" evidence="6">
    <location>
        <begin position="451"/>
        <end position="468"/>
    </location>
</feature>
<name>A0A166G917_9AGAM</name>
<dbReference type="Pfam" id="PF13520">
    <property type="entry name" value="AA_permease_2"/>
    <property type="match status" value="1"/>
</dbReference>
<dbReference type="GO" id="GO:0016020">
    <property type="term" value="C:membrane"/>
    <property type="evidence" value="ECO:0007669"/>
    <property type="project" value="UniProtKB-SubCell"/>
</dbReference>
<dbReference type="Proteomes" id="UP000076532">
    <property type="component" value="Unassembled WGS sequence"/>
</dbReference>
<dbReference type="GO" id="GO:0015179">
    <property type="term" value="F:L-amino acid transmembrane transporter activity"/>
    <property type="evidence" value="ECO:0007669"/>
    <property type="project" value="TreeGrafter"/>
</dbReference>
<evidence type="ECO:0000313" key="8">
    <source>
        <dbReference type="Proteomes" id="UP000076532"/>
    </source>
</evidence>
<organism evidence="7 8">
    <name type="scientific">Athelia psychrophila</name>
    <dbReference type="NCBI Taxonomy" id="1759441"/>
    <lineage>
        <taxon>Eukaryota</taxon>
        <taxon>Fungi</taxon>
        <taxon>Dikarya</taxon>
        <taxon>Basidiomycota</taxon>
        <taxon>Agaricomycotina</taxon>
        <taxon>Agaricomycetes</taxon>
        <taxon>Agaricomycetidae</taxon>
        <taxon>Atheliales</taxon>
        <taxon>Atheliaceae</taxon>
        <taxon>Athelia</taxon>
    </lineage>
</organism>
<keyword evidence="2 6" id="KW-0812">Transmembrane</keyword>
<comment type="subcellular location">
    <subcellularLocation>
        <location evidence="1">Membrane</location>
        <topology evidence="1">Multi-pass membrane protein</topology>
    </subcellularLocation>
</comment>
<evidence type="ECO:0000256" key="3">
    <source>
        <dbReference type="ARBA" id="ARBA00022989"/>
    </source>
</evidence>
<reference evidence="7 8" key="1">
    <citation type="journal article" date="2016" name="Mol. Biol. Evol.">
        <title>Comparative Genomics of Early-Diverging Mushroom-Forming Fungi Provides Insights into the Origins of Lignocellulose Decay Capabilities.</title>
        <authorList>
            <person name="Nagy L.G."/>
            <person name="Riley R."/>
            <person name="Tritt A."/>
            <person name="Adam C."/>
            <person name="Daum C."/>
            <person name="Floudas D."/>
            <person name="Sun H."/>
            <person name="Yadav J.S."/>
            <person name="Pangilinan J."/>
            <person name="Larsson K.H."/>
            <person name="Matsuura K."/>
            <person name="Barry K."/>
            <person name="Labutti K."/>
            <person name="Kuo R."/>
            <person name="Ohm R.A."/>
            <person name="Bhattacharya S.S."/>
            <person name="Shirouzu T."/>
            <person name="Yoshinaga Y."/>
            <person name="Martin F.M."/>
            <person name="Grigoriev I.V."/>
            <person name="Hibbett D.S."/>
        </authorList>
    </citation>
    <scope>NUCLEOTIDE SEQUENCE [LARGE SCALE GENOMIC DNA]</scope>
    <source>
        <strain evidence="7 8">CBS 109695</strain>
    </source>
</reference>
<feature type="transmembrane region" description="Helical" evidence="6">
    <location>
        <begin position="480"/>
        <end position="500"/>
    </location>
</feature>
<feature type="transmembrane region" description="Helical" evidence="6">
    <location>
        <begin position="83"/>
        <end position="104"/>
    </location>
</feature>
<accession>A0A166G917</accession>
<dbReference type="STRING" id="436010.A0A166G917"/>
<dbReference type="AlphaFoldDB" id="A0A166G917"/>
<evidence type="ECO:0000256" key="6">
    <source>
        <dbReference type="SAM" id="Phobius"/>
    </source>
</evidence>
<gene>
    <name evidence="7" type="ORF">FIBSPDRAFT_1046763</name>
</gene>
<dbReference type="EMBL" id="KV417581">
    <property type="protein sequence ID" value="KZP17591.1"/>
    <property type="molecule type" value="Genomic_DNA"/>
</dbReference>
<dbReference type="InterPro" id="IPR002293">
    <property type="entry name" value="AA/rel_permease1"/>
</dbReference>
<feature type="transmembrane region" description="Helical" evidence="6">
    <location>
        <begin position="130"/>
        <end position="159"/>
    </location>
</feature>
<feature type="transmembrane region" description="Helical" evidence="6">
    <location>
        <begin position="50"/>
        <end position="71"/>
    </location>
</feature>